<dbReference type="Gene3D" id="1.20.1740.10">
    <property type="entry name" value="Amino acid/polyamine transporter I"/>
    <property type="match status" value="1"/>
</dbReference>
<name>A0A9E2KVF8_9BACT</name>
<comment type="caution">
    <text evidence="7">The sequence shown here is derived from an EMBL/GenBank/DDBJ whole genome shotgun (WGS) entry which is preliminary data.</text>
</comment>
<dbReference type="AlphaFoldDB" id="A0A9E2KVF8"/>
<gene>
    <name evidence="7" type="ORF">H9897_02085</name>
</gene>
<keyword evidence="3 6" id="KW-1133">Transmembrane helix</keyword>
<accession>A0A9E2KVF8</accession>
<dbReference type="Proteomes" id="UP000824247">
    <property type="component" value="Unassembled WGS sequence"/>
</dbReference>
<feature type="transmembrane region" description="Helical" evidence="6">
    <location>
        <begin position="28"/>
        <end position="48"/>
    </location>
</feature>
<dbReference type="EMBL" id="JAHLFM010000028">
    <property type="protein sequence ID" value="MBU3830920.1"/>
    <property type="molecule type" value="Genomic_DNA"/>
</dbReference>
<dbReference type="InterPro" id="IPR002293">
    <property type="entry name" value="AA/rel_permease1"/>
</dbReference>
<feature type="transmembrane region" description="Helical" evidence="6">
    <location>
        <begin position="241"/>
        <end position="263"/>
    </location>
</feature>
<feature type="transmembrane region" description="Helical" evidence="6">
    <location>
        <begin position="458"/>
        <end position="478"/>
    </location>
</feature>
<dbReference type="GO" id="GO:0016020">
    <property type="term" value="C:membrane"/>
    <property type="evidence" value="ECO:0007669"/>
    <property type="project" value="UniProtKB-SubCell"/>
</dbReference>
<evidence type="ECO:0000256" key="5">
    <source>
        <dbReference type="SAM" id="MobiDB-lite"/>
    </source>
</evidence>
<reference evidence="7" key="2">
    <citation type="submission" date="2021-04" db="EMBL/GenBank/DDBJ databases">
        <authorList>
            <person name="Gilroy R."/>
        </authorList>
    </citation>
    <scope>NUCLEOTIDE SEQUENCE</scope>
    <source>
        <strain evidence="7">A5-1222</strain>
    </source>
</reference>
<keyword evidence="4 6" id="KW-0472">Membrane</keyword>
<dbReference type="Pfam" id="PF13520">
    <property type="entry name" value="AA_permease_2"/>
    <property type="match status" value="1"/>
</dbReference>
<sequence>MASETNVLEKQKAQASDGLANAPLKKKIGFFSAMMVVVGSSVGAGIFFKAGSVLTNSQGSIIFAMFCWIFAAFAVISMGLALIEIASARNDNLSLIGWCQTFNGRWVYKACKNFMVYIYLPLTYFFMPLYVVMSIQDGASYFTGNSIIVSNSVDWVILMAIAVAMTLYFVIVCGLSSKIGNIQNWIITAVKFIPLLFAVVCGFVIIGMEGKVQGDYAAGFVPSVPTNADAIYSFASMTPGFGMFIAVAAIFFAYDGFYVAAGLQTEMKEPKKTPMAILFGLIIVTVIYLLIAIAMSLGSTDGSPFGFKDWLVAKDVGWIYGVFQILIGVGVLGIVNGFALWSTRFIEDLIRANEVPYSAKLVNKINDKTPYVGIVYNLVIALPIIIIFCIIGGLGYVNVGGYGYAESVNKLYSFADLMGTWTALLAFAFILFAIIGALKNRRTNLIKVEKSKFFKPTAMLSILLISLPIFFTFFAPIADLFFLFRIPSSTANYTNDVLVPRIMTVVALFIFIGLMVGPELIERLYLKHKYGSVDQGLVAKTKSMASAKGISLEEEILVNLGIERRTQLEEFEKIALGKNQLSKAEIARINGEIEEENKDGIINFDEAKKVSLKEQKGNEHSHVHAALSKNSEIDSEETWKL</sequence>
<evidence type="ECO:0000256" key="2">
    <source>
        <dbReference type="ARBA" id="ARBA00022692"/>
    </source>
</evidence>
<proteinExistence type="predicted"/>
<feature type="transmembrane region" description="Helical" evidence="6">
    <location>
        <begin position="114"/>
        <end position="135"/>
    </location>
</feature>
<reference evidence="7" key="1">
    <citation type="journal article" date="2021" name="PeerJ">
        <title>Extensive microbial diversity within the chicken gut microbiome revealed by metagenomics and culture.</title>
        <authorList>
            <person name="Gilroy R."/>
            <person name="Ravi A."/>
            <person name="Getino M."/>
            <person name="Pursley I."/>
            <person name="Horton D.L."/>
            <person name="Alikhan N.F."/>
            <person name="Baker D."/>
            <person name="Gharbi K."/>
            <person name="Hall N."/>
            <person name="Watson M."/>
            <person name="Adriaenssens E.M."/>
            <person name="Foster-Nyarko E."/>
            <person name="Jarju S."/>
            <person name="Secka A."/>
            <person name="Antonio M."/>
            <person name="Oren A."/>
            <person name="Chaudhuri R.R."/>
            <person name="La Ragione R."/>
            <person name="Hildebrand F."/>
            <person name="Pallen M.J."/>
        </authorList>
    </citation>
    <scope>NUCLEOTIDE SEQUENCE</scope>
    <source>
        <strain evidence="7">A5-1222</strain>
    </source>
</reference>
<evidence type="ECO:0000256" key="3">
    <source>
        <dbReference type="ARBA" id="ARBA00022989"/>
    </source>
</evidence>
<protein>
    <submittedName>
        <fullName evidence="7">APC family permease</fullName>
    </submittedName>
</protein>
<feature type="transmembrane region" description="Helical" evidence="6">
    <location>
        <begin position="417"/>
        <end position="438"/>
    </location>
</feature>
<evidence type="ECO:0000256" key="4">
    <source>
        <dbReference type="ARBA" id="ARBA00023136"/>
    </source>
</evidence>
<feature type="transmembrane region" description="Helical" evidence="6">
    <location>
        <begin position="60"/>
        <end position="83"/>
    </location>
</feature>
<feature type="transmembrane region" description="Helical" evidence="6">
    <location>
        <begin position="318"/>
        <end position="341"/>
    </location>
</feature>
<evidence type="ECO:0000256" key="1">
    <source>
        <dbReference type="ARBA" id="ARBA00004141"/>
    </source>
</evidence>
<feature type="region of interest" description="Disordered" evidence="5">
    <location>
        <begin position="613"/>
        <end position="641"/>
    </location>
</feature>
<keyword evidence="2 6" id="KW-0812">Transmembrane</keyword>
<evidence type="ECO:0000313" key="8">
    <source>
        <dbReference type="Proteomes" id="UP000824247"/>
    </source>
</evidence>
<feature type="transmembrane region" description="Helical" evidence="6">
    <location>
        <begin position="374"/>
        <end position="397"/>
    </location>
</feature>
<dbReference type="GO" id="GO:0015179">
    <property type="term" value="F:L-amino acid transmembrane transporter activity"/>
    <property type="evidence" value="ECO:0007669"/>
    <property type="project" value="TreeGrafter"/>
</dbReference>
<evidence type="ECO:0000256" key="6">
    <source>
        <dbReference type="SAM" id="Phobius"/>
    </source>
</evidence>
<feature type="transmembrane region" description="Helical" evidence="6">
    <location>
        <begin position="155"/>
        <end position="173"/>
    </location>
</feature>
<feature type="transmembrane region" description="Helical" evidence="6">
    <location>
        <begin position="185"/>
        <end position="206"/>
    </location>
</feature>
<evidence type="ECO:0000313" key="7">
    <source>
        <dbReference type="EMBL" id="MBU3830920.1"/>
    </source>
</evidence>
<dbReference type="InterPro" id="IPR050598">
    <property type="entry name" value="AminoAcid_Transporter"/>
</dbReference>
<feature type="transmembrane region" description="Helical" evidence="6">
    <location>
        <begin position="498"/>
        <end position="517"/>
    </location>
</feature>
<organism evidence="7 8">
    <name type="scientific">Candidatus Ureaplasma intestinipullorum</name>
    <dbReference type="NCBI Taxonomy" id="2838770"/>
    <lineage>
        <taxon>Bacteria</taxon>
        <taxon>Bacillati</taxon>
        <taxon>Mycoplasmatota</taxon>
        <taxon>Mycoplasmoidales</taxon>
        <taxon>Mycoplasmoidaceae</taxon>
        <taxon>Ureaplasma</taxon>
    </lineage>
</organism>
<dbReference type="PANTHER" id="PTHR11785:SF512">
    <property type="entry name" value="SOBREMESA, ISOFORM B"/>
    <property type="match status" value="1"/>
</dbReference>
<dbReference type="PANTHER" id="PTHR11785">
    <property type="entry name" value="AMINO ACID TRANSPORTER"/>
    <property type="match status" value="1"/>
</dbReference>
<feature type="compositionally biased region" description="Basic and acidic residues" evidence="5">
    <location>
        <begin position="613"/>
        <end position="622"/>
    </location>
</feature>
<feature type="transmembrane region" description="Helical" evidence="6">
    <location>
        <begin position="275"/>
        <end position="298"/>
    </location>
</feature>
<comment type="subcellular location">
    <subcellularLocation>
        <location evidence="1">Membrane</location>
        <topology evidence="1">Multi-pass membrane protein</topology>
    </subcellularLocation>
</comment>